<feature type="transmembrane region" description="Helical" evidence="2">
    <location>
        <begin position="98"/>
        <end position="119"/>
    </location>
</feature>
<gene>
    <name evidence="3" type="ORF">V1264_024292</name>
</gene>
<dbReference type="AlphaFoldDB" id="A0AAN9AMJ3"/>
<keyword evidence="2" id="KW-1133">Transmembrane helix</keyword>
<dbReference type="Proteomes" id="UP001374579">
    <property type="component" value="Unassembled WGS sequence"/>
</dbReference>
<keyword evidence="2" id="KW-0472">Membrane</keyword>
<keyword evidence="2" id="KW-0812">Transmembrane</keyword>
<evidence type="ECO:0000313" key="4">
    <source>
        <dbReference type="Proteomes" id="UP001374579"/>
    </source>
</evidence>
<dbReference type="EMBL" id="JBAMIC010000922">
    <property type="protein sequence ID" value="KAK7089655.1"/>
    <property type="molecule type" value="Genomic_DNA"/>
</dbReference>
<evidence type="ECO:0000256" key="2">
    <source>
        <dbReference type="SAM" id="Phobius"/>
    </source>
</evidence>
<sequence length="216" mass="22795">MWACQDGLYGVQCDQTCSGHCKDNDTCDNYYGTCPTECADGYYDQGCMSLCGNCSNSEVCDTVTGTCPTGCQPGFDPSDPLCKTQTSAESSPSLAGPVAGGVCGGLGVIFLSILVVKLIQRYRKRSSSETASPPQASADQKFESGASNEPNGQAVLEEETGSAVGIQAEESHIYDTTQTPDDSDRAPYTTLFLKGKQDDASNSNTYQNVALHTSPK</sequence>
<dbReference type="InterPro" id="IPR009030">
    <property type="entry name" value="Growth_fac_rcpt_cys_sf"/>
</dbReference>
<name>A0AAN9AMJ3_9CAEN</name>
<dbReference type="SUPFAM" id="SSF57184">
    <property type="entry name" value="Growth factor receptor domain"/>
    <property type="match status" value="1"/>
</dbReference>
<keyword evidence="4" id="KW-1185">Reference proteome</keyword>
<proteinExistence type="predicted"/>
<reference evidence="3 4" key="1">
    <citation type="submission" date="2024-02" db="EMBL/GenBank/DDBJ databases">
        <title>Chromosome-scale genome assembly of the rough periwinkle Littorina saxatilis.</title>
        <authorList>
            <person name="De Jode A."/>
            <person name="Faria R."/>
            <person name="Formenti G."/>
            <person name="Sims Y."/>
            <person name="Smith T.P."/>
            <person name="Tracey A."/>
            <person name="Wood J.M.D."/>
            <person name="Zagrodzka Z.B."/>
            <person name="Johannesson K."/>
            <person name="Butlin R.K."/>
            <person name="Leder E.H."/>
        </authorList>
    </citation>
    <scope>NUCLEOTIDE SEQUENCE [LARGE SCALE GENOMIC DNA]</scope>
    <source>
        <strain evidence="3">Snail1</strain>
        <tissue evidence="3">Muscle</tissue>
    </source>
</reference>
<feature type="compositionally biased region" description="Polar residues" evidence="1">
    <location>
        <begin position="128"/>
        <end position="138"/>
    </location>
</feature>
<evidence type="ECO:0000313" key="3">
    <source>
        <dbReference type="EMBL" id="KAK7089655.1"/>
    </source>
</evidence>
<comment type="caution">
    <text evidence="3">The sequence shown here is derived from an EMBL/GenBank/DDBJ whole genome shotgun (WGS) entry which is preliminary data.</text>
</comment>
<organism evidence="3 4">
    <name type="scientific">Littorina saxatilis</name>
    <dbReference type="NCBI Taxonomy" id="31220"/>
    <lineage>
        <taxon>Eukaryota</taxon>
        <taxon>Metazoa</taxon>
        <taxon>Spiralia</taxon>
        <taxon>Lophotrochozoa</taxon>
        <taxon>Mollusca</taxon>
        <taxon>Gastropoda</taxon>
        <taxon>Caenogastropoda</taxon>
        <taxon>Littorinimorpha</taxon>
        <taxon>Littorinoidea</taxon>
        <taxon>Littorinidae</taxon>
        <taxon>Littorina</taxon>
    </lineage>
</organism>
<feature type="region of interest" description="Disordered" evidence="1">
    <location>
        <begin position="124"/>
        <end position="216"/>
    </location>
</feature>
<accession>A0AAN9AMJ3</accession>
<protein>
    <submittedName>
        <fullName evidence="3">Uncharacterized protein</fullName>
    </submittedName>
</protein>
<feature type="compositionally biased region" description="Polar residues" evidence="1">
    <location>
        <begin position="200"/>
        <end position="216"/>
    </location>
</feature>
<evidence type="ECO:0000256" key="1">
    <source>
        <dbReference type="SAM" id="MobiDB-lite"/>
    </source>
</evidence>